<evidence type="ECO:0000256" key="1">
    <source>
        <dbReference type="SAM" id="SignalP"/>
    </source>
</evidence>
<dbReference type="RefSeq" id="WP_149074120.1">
    <property type="nucleotide sequence ID" value="NZ_CP043329.1"/>
</dbReference>
<organism evidence="2 3">
    <name type="scientific">Pedobacter aquae</name>
    <dbReference type="NCBI Taxonomy" id="2605747"/>
    <lineage>
        <taxon>Bacteria</taxon>
        <taxon>Pseudomonadati</taxon>
        <taxon>Bacteroidota</taxon>
        <taxon>Sphingobacteriia</taxon>
        <taxon>Sphingobacteriales</taxon>
        <taxon>Sphingobacteriaceae</taxon>
        <taxon>Pedobacter</taxon>
    </lineage>
</organism>
<feature type="signal peptide" evidence="1">
    <location>
        <begin position="1"/>
        <end position="21"/>
    </location>
</feature>
<protein>
    <submittedName>
        <fullName evidence="2">Uncharacterized protein</fullName>
    </submittedName>
</protein>
<keyword evidence="3" id="KW-1185">Reference proteome</keyword>
<dbReference type="Proteomes" id="UP000323653">
    <property type="component" value="Chromosome"/>
</dbReference>
<dbReference type="KEGG" id="pej:FYC62_04760"/>
<feature type="chain" id="PRO_5022702551" evidence="1">
    <location>
        <begin position="22"/>
        <end position="124"/>
    </location>
</feature>
<proteinExistence type="predicted"/>
<dbReference type="AlphaFoldDB" id="A0A5C0VIP0"/>
<gene>
    <name evidence="2" type="ORF">FYC62_04760</name>
</gene>
<dbReference type="EMBL" id="CP043329">
    <property type="protein sequence ID" value="QEK51060.1"/>
    <property type="molecule type" value="Genomic_DNA"/>
</dbReference>
<name>A0A5C0VIP0_9SPHI</name>
<sequence length="124" mass="13503">MKLKIRILLGLIIFNLTVAHAAISVSPLLGDHMVLQRNSTVLQIAGGTSTALSNQVWAVSNAVNLTRVKPDVGVALKNMSSRLDEYTFVYTQPGTYKVAFEAFNINVYGESRAIKELEVNVVAP</sequence>
<evidence type="ECO:0000313" key="3">
    <source>
        <dbReference type="Proteomes" id="UP000323653"/>
    </source>
</evidence>
<accession>A0A5C0VIP0</accession>
<reference evidence="2 3" key="1">
    <citation type="submission" date="2019-08" db="EMBL/GenBank/DDBJ databases">
        <title>Pedobacter sp. nov., isolated from Han river, South Korea.</title>
        <authorList>
            <person name="Lee D.-H."/>
            <person name="Kim Y.-S."/>
            <person name="Hwang E.-M."/>
            <person name="Le Tran T.C."/>
            <person name="Cha C.-J."/>
        </authorList>
    </citation>
    <scope>NUCLEOTIDE SEQUENCE [LARGE SCALE GENOMIC DNA]</scope>
    <source>
        <strain evidence="2 3">CJ43</strain>
    </source>
</reference>
<evidence type="ECO:0000313" key="2">
    <source>
        <dbReference type="EMBL" id="QEK51060.1"/>
    </source>
</evidence>
<keyword evidence="1" id="KW-0732">Signal</keyword>